<reference evidence="1 2" key="1">
    <citation type="submission" date="2018-06" db="EMBL/GenBank/DDBJ databases">
        <title>Lujinxingia sediminis gen. nov. sp. nov., a new facultative anaerobic member of the class Deltaproteobacteria, and proposal of Lujinxingaceae fam. nov.</title>
        <authorList>
            <person name="Guo L.-Y."/>
            <person name="Li C.-M."/>
            <person name="Wang S."/>
            <person name="Du Z.-J."/>
        </authorList>
    </citation>
    <scope>NUCLEOTIDE SEQUENCE [LARGE SCALE GENOMIC DNA]</scope>
    <source>
        <strain evidence="1 2">FA350</strain>
    </source>
</reference>
<name>A0A2Z4FPF0_9DELT</name>
<dbReference type="AlphaFoldDB" id="A0A2Z4FPF0"/>
<dbReference type="GO" id="GO:0052621">
    <property type="term" value="F:diguanylate cyclase activity"/>
    <property type="evidence" value="ECO:0007669"/>
    <property type="project" value="TreeGrafter"/>
</dbReference>
<dbReference type="PANTHER" id="PTHR45138">
    <property type="entry name" value="REGULATORY COMPONENTS OF SENSORY TRANSDUCTION SYSTEM"/>
    <property type="match status" value="1"/>
</dbReference>
<dbReference type="Gene3D" id="2.60.200.20">
    <property type="match status" value="1"/>
</dbReference>
<dbReference type="SMART" id="SM00267">
    <property type="entry name" value="GGDEF"/>
    <property type="match status" value="1"/>
</dbReference>
<proteinExistence type="predicted"/>
<dbReference type="FunFam" id="3.30.70.270:FF:000001">
    <property type="entry name" value="Diguanylate cyclase domain protein"/>
    <property type="match status" value="1"/>
</dbReference>
<dbReference type="InterPro" id="IPR000160">
    <property type="entry name" value="GGDEF_dom"/>
</dbReference>
<dbReference type="RefSeq" id="WP_111336652.1">
    <property type="nucleotide sequence ID" value="NZ_CP030032.1"/>
</dbReference>
<dbReference type="EMBL" id="CP030032">
    <property type="protein sequence ID" value="AWV90897.1"/>
    <property type="molecule type" value="Genomic_DNA"/>
</dbReference>
<dbReference type="CDD" id="cd01949">
    <property type="entry name" value="GGDEF"/>
    <property type="match status" value="1"/>
</dbReference>
<accession>A0A2Z4FPF0</accession>
<dbReference type="InterPro" id="IPR029787">
    <property type="entry name" value="Nucleotide_cyclase"/>
</dbReference>
<dbReference type="SMART" id="SM00240">
    <property type="entry name" value="FHA"/>
    <property type="match status" value="1"/>
</dbReference>
<dbReference type="InterPro" id="IPR000253">
    <property type="entry name" value="FHA_dom"/>
</dbReference>
<dbReference type="SUPFAM" id="SSF49879">
    <property type="entry name" value="SMAD/FHA domain"/>
    <property type="match status" value="1"/>
</dbReference>
<dbReference type="Pfam" id="PF00498">
    <property type="entry name" value="FHA"/>
    <property type="match status" value="1"/>
</dbReference>
<dbReference type="NCBIfam" id="TIGR00254">
    <property type="entry name" value="GGDEF"/>
    <property type="match status" value="1"/>
</dbReference>
<dbReference type="InterPro" id="IPR008984">
    <property type="entry name" value="SMAD_FHA_dom_sf"/>
</dbReference>
<dbReference type="InterPro" id="IPR050469">
    <property type="entry name" value="Diguanylate_Cyclase"/>
</dbReference>
<dbReference type="OrthoDB" id="9783076at2"/>
<dbReference type="InterPro" id="IPR043128">
    <property type="entry name" value="Rev_trsase/Diguanyl_cyclase"/>
</dbReference>
<dbReference type="SUPFAM" id="SSF55073">
    <property type="entry name" value="Nucleotide cyclase"/>
    <property type="match status" value="1"/>
</dbReference>
<dbReference type="PROSITE" id="PS50006">
    <property type="entry name" value="FHA_DOMAIN"/>
    <property type="match status" value="1"/>
</dbReference>
<gene>
    <name evidence="1" type="ORF">DN745_16830</name>
</gene>
<dbReference type="GO" id="GO:1902201">
    <property type="term" value="P:negative regulation of bacterial-type flagellum-dependent cell motility"/>
    <property type="evidence" value="ECO:0007669"/>
    <property type="project" value="TreeGrafter"/>
</dbReference>
<dbReference type="Gene3D" id="3.30.70.270">
    <property type="match status" value="1"/>
</dbReference>
<dbReference type="CDD" id="cd00060">
    <property type="entry name" value="FHA"/>
    <property type="match status" value="1"/>
</dbReference>
<keyword evidence="2" id="KW-1185">Reference proteome</keyword>
<dbReference type="PROSITE" id="PS50887">
    <property type="entry name" value="GGDEF"/>
    <property type="match status" value="1"/>
</dbReference>
<evidence type="ECO:0000313" key="2">
    <source>
        <dbReference type="Proteomes" id="UP000249799"/>
    </source>
</evidence>
<organism evidence="1 2">
    <name type="scientific">Bradymonas sediminis</name>
    <dbReference type="NCBI Taxonomy" id="1548548"/>
    <lineage>
        <taxon>Bacteria</taxon>
        <taxon>Deltaproteobacteria</taxon>
        <taxon>Bradymonadales</taxon>
        <taxon>Bradymonadaceae</taxon>
        <taxon>Bradymonas</taxon>
    </lineage>
</organism>
<sequence length="324" mass="35772">MSDHENNDAYPSNSPPDQSAELVEPSETTMIVNADMLRQAREGLGERDQAYLIIISGQHVGRPHKVGDEPMTMGRSPQVDVQLNDVGVSRKHARIERRGDYVFVRDLKSANGTYVNGELVTHDYQLKDGDKITLGSTTILKFTYHDRLDVSFSNDMLHAAQHDGLTGAYNKKYLLEHLAAEMSFALRHGTHLSMLMFDVDHFKKTNDTFGHLAGDYVLAQLARLSAESVRDEDVFARYGGEEFAIVCRGIGLQQCAKLGNRLRIKIERHTFEYKGRVIPVTISLGVSGIPAVNAATPQDLIAAADAALYAAKNAGRNCLMIKGS</sequence>
<dbReference type="GO" id="GO:0005886">
    <property type="term" value="C:plasma membrane"/>
    <property type="evidence" value="ECO:0007669"/>
    <property type="project" value="TreeGrafter"/>
</dbReference>
<dbReference type="GO" id="GO:0043709">
    <property type="term" value="P:cell adhesion involved in single-species biofilm formation"/>
    <property type="evidence" value="ECO:0007669"/>
    <property type="project" value="TreeGrafter"/>
</dbReference>
<evidence type="ECO:0000313" key="1">
    <source>
        <dbReference type="EMBL" id="AWV90897.1"/>
    </source>
</evidence>
<dbReference type="PANTHER" id="PTHR45138:SF5">
    <property type="entry name" value="BIFUNCTIONAL PERIPLASMIC SUBSTRATE BINDING PROTEIN_CYTOPLASMIC DIGUANYLATE CYCLASE"/>
    <property type="match status" value="1"/>
</dbReference>
<dbReference type="Proteomes" id="UP000249799">
    <property type="component" value="Chromosome"/>
</dbReference>
<dbReference type="KEGG" id="bsed:DN745_16830"/>
<dbReference type="Pfam" id="PF00990">
    <property type="entry name" value="GGDEF"/>
    <property type="match status" value="1"/>
</dbReference>
<protein>
    <submittedName>
        <fullName evidence="1">GGDEF domain-containing protein</fullName>
    </submittedName>
</protein>